<evidence type="ECO:0000256" key="1">
    <source>
        <dbReference type="ARBA" id="ARBA00004123"/>
    </source>
</evidence>
<comment type="subcellular location">
    <subcellularLocation>
        <location evidence="1">Nucleus</location>
    </subcellularLocation>
</comment>
<feature type="compositionally biased region" description="Polar residues" evidence="7">
    <location>
        <begin position="47"/>
        <end position="71"/>
    </location>
</feature>
<evidence type="ECO:0000259" key="8">
    <source>
        <dbReference type="Pfam" id="PF00808"/>
    </source>
</evidence>
<evidence type="ECO:0000256" key="3">
    <source>
        <dbReference type="ARBA" id="ARBA00061393"/>
    </source>
</evidence>
<evidence type="ECO:0000256" key="7">
    <source>
        <dbReference type="SAM" id="MobiDB-lite"/>
    </source>
</evidence>
<dbReference type="Pfam" id="PF00808">
    <property type="entry name" value="CBFD_NFYB_HMF"/>
    <property type="match status" value="1"/>
</dbReference>
<dbReference type="InterPro" id="IPR009072">
    <property type="entry name" value="Histone-fold"/>
</dbReference>
<dbReference type="GO" id="GO:0046982">
    <property type="term" value="F:protein heterodimerization activity"/>
    <property type="evidence" value="ECO:0007669"/>
    <property type="project" value="InterPro"/>
</dbReference>
<feature type="region of interest" description="Disordered" evidence="7">
    <location>
        <begin position="1"/>
        <end position="139"/>
    </location>
</feature>
<dbReference type="SUPFAM" id="SSF47113">
    <property type="entry name" value="Histone-fold"/>
    <property type="match status" value="1"/>
</dbReference>
<evidence type="ECO:0000256" key="6">
    <source>
        <dbReference type="ARBA" id="ARBA00075891"/>
    </source>
</evidence>
<dbReference type="InterPro" id="IPR003958">
    <property type="entry name" value="CBFA_NFYB_domain"/>
</dbReference>
<feature type="compositionally biased region" description="Basic residues" evidence="7">
    <location>
        <begin position="318"/>
        <end position="329"/>
    </location>
</feature>
<dbReference type="AlphaFoldDB" id="A0A8H4K353"/>
<keyword evidence="10" id="KW-1185">Reference proteome</keyword>
<organism evidence="9 10">
    <name type="scientific">Fusarium acutatum</name>
    <dbReference type="NCBI Taxonomy" id="78861"/>
    <lineage>
        <taxon>Eukaryota</taxon>
        <taxon>Fungi</taxon>
        <taxon>Dikarya</taxon>
        <taxon>Ascomycota</taxon>
        <taxon>Pezizomycotina</taxon>
        <taxon>Sordariomycetes</taxon>
        <taxon>Hypocreomycetidae</taxon>
        <taxon>Hypocreales</taxon>
        <taxon>Nectriaceae</taxon>
        <taxon>Fusarium</taxon>
        <taxon>Fusarium fujikuroi species complex</taxon>
    </lineage>
</organism>
<dbReference type="OrthoDB" id="653904at2759"/>
<evidence type="ECO:0000256" key="2">
    <source>
        <dbReference type="ARBA" id="ARBA00023242"/>
    </source>
</evidence>
<dbReference type="PANTHER" id="PTHR10252:SF5">
    <property type="entry name" value="DR1-ASSOCIATED COREPRESSOR"/>
    <property type="match status" value="1"/>
</dbReference>
<feature type="domain" description="Transcription factor CBF/NF-Y/archaeal histone" evidence="8">
    <location>
        <begin position="213"/>
        <end position="275"/>
    </location>
</feature>
<evidence type="ECO:0000256" key="5">
    <source>
        <dbReference type="ARBA" id="ARBA00072430"/>
    </source>
</evidence>
<gene>
    <name evidence="9" type="ORF">FACUT_1773</name>
</gene>
<comment type="similarity">
    <text evidence="3">Belongs to the NC2 alpha/DRAP1 family.</text>
</comment>
<dbReference type="Proteomes" id="UP000536711">
    <property type="component" value="Unassembled WGS sequence"/>
</dbReference>
<dbReference type="GO" id="GO:0016251">
    <property type="term" value="F:RNA polymerase II general transcription initiation factor activity"/>
    <property type="evidence" value="ECO:0007669"/>
    <property type="project" value="TreeGrafter"/>
</dbReference>
<evidence type="ECO:0000313" key="9">
    <source>
        <dbReference type="EMBL" id="KAF4442752.1"/>
    </source>
</evidence>
<protein>
    <recommendedName>
        <fullName evidence="5">NCT transcriptional regulatory complex subunit A</fullName>
    </recommendedName>
    <alternativeName>
        <fullName evidence="6">Negative cofactor 2 AB</fullName>
    </alternativeName>
</protein>
<comment type="subunit">
    <text evidence="4">Forms the NCT transcriptional regulatory complex with nctB and mot1.</text>
</comment>
<dbReference type="EMBL" id="JAADJF010000037">
    <property type="protein sequence ID" value="KAF4442752.1"/>
    <property type="molecule type" value="Genomic_DNA"/>
</dbReference>
<feature type="compositionally biased region" description="Basic and acidic residues" evidence="7">
    <location>
        <begin position="293"/>
        <end position="307"/>
    </location>
</feature>
<dbReference type="GO" id="GO:0017054">
    <property type="term" value="C:negative cofactor 2 complex"/>
    <property type="evidence" value="ECO:0007669"/>
    <property type="project" value="TreeGrafter"/>
</dbReference>
<evidence type="ECO:0000256" key="4">
    <source>
        <dbReference type="ARBA" id="ARBA00065307"/>
    </source>
</evidence>
<dbReference type="GO" id="GO:0001046">
    <property type="term" value="F:core promoter sequence-specific DNA binding"/>
    <property type="evidence" value="ECO:0007669"/>
    <property type="project" value="TreeGrafter"/>
</dbReference>
<accession>A0A8H4K353</accession>
<dbReference type="FunFam" id="1.10.20.10:FF:000036">
    <property type="entry name" value="CBF/NF-Y family transcription factor"/>
    <property type="match status" value="1"/>
</dbReference>
<proteinExistence type="inferred from homology"/>
<name>A0A8H4K353_9HYPO</name>
<dbReference type="InterPro" id="IPR050568">
    <property type="entry name" value="Transcr_DNA_Rep_Reg"/>
</dbReference>
<keyword evidence="2" id="KW-0539">Nucleus</keyword>
<feature type="region of interest" description="Disordered" evidence="7">
    <location>
        <begin position="293"/>
        <end position="329"/>
    </location>
</feature>
<dbReference type="Gene3D" id="1.10.20.10">
    <property type="entry name" value="Histone, subunit A"/>
    <property type="match status" value="1"/>
</dbReference>
<dbReference type="PANTHER" id="PTHR10252">
    <property type="entry name" value="HISTONE-LIKE TRANSCRIPTION FACTOR CCAAT-RELATED"/>
    <property type="match status" value="1"/>
</dbReference>
<sequence>MSTDDSYAPKSPDLSSFYSSGPTQEELHHPQPDSHFSPGYEYKAESPTYTRSTSFSSYVPPSLNFNNNGGTYDSKYRPQVDYQQASSQLRSTRPEYQSYGSRHSSIQDPYLYSSPDKRPSSGNGFEDTFASPHAQSLQRTPARPALYGQAYPEQNLISNATAYDTSSYAPPVGTGTIERALTFGAIPFDTDMPPRKAAPPAAPAIDPSPVRTKFPTARIKRIMQADEEVGKVAQQTPIAVGKALELFMIQLVTKSADVAKEKGSKRVTAPMLKHVVEADEQWDFLRDIVSRVENEKEGSRSKAKQESSSDEEIEEPKKRTRGGRRKKAQ</sequence>
<feature type="compositionally biased region" description="Polar residues" evidence="7">
    <location>
        <begin position="81"/>
        <end position="107"/>
    </location>
</feature>
<comment type="caution">
    <text evidence="9">The sequence shown here is derived from an EMBL/GenBank/DDBJ whole genome shotgun (WGS) entry which is preliminary data.</text>
</comment>
<feature type="compositionally biased region" description="Polar residues" evidence="7">
    <location>
        <begin position="13"/>
        <end position="23"/>
    </location>
</feature>
<dbReference type="CDD" id="cd22906">
    <property type="entry name" value="HFD_DRAP1"/>
    <property type="match status" value="1"/>
</dbReference>
<reference evidence="9 10" key="1">
    <citation type="submission" date="2020-01" db="EMBL/GenBank/DDBJ databases">
        <title>Identification and distribution of gene clusters putatively required for synthesis of sphingolipid metabolism inhibitors in phylogenetically diverse species of the filamentous fungus Fusarium.</title>
        <authorList>
            <person name="Kim H.-S."/>
            <person name="Busman M."/>
            <person name="Brown D.W."/>
            <person name="Divon H."/>
            <person name="Uhlig S."/>
            <person name="Proctor R.H."/>
        </authorList>
    </citation>
    <scope>NUCLEOTIDE SEQUENCE [LARGE SCALE GENOMIC DNA]</scope>
    <source>
        <strain evidence="9 10">NRRL 13308</strain>
    </source>
</reference>
<evidence type="ECO:0000313" key="10">
    <source>
        <dbReference type="Proteomes" id="UP000536711"/>
    </source>
</evidence>